<dbReference type="SMART" id="SM01232">
    <property type="entry name" value="H2TH"/>
    <property type="match status" value="1"/>
</dbReference>
<feature type="domain" description="FPG-type" evidence="12">
    <location>
        <begin position="158"/>
        <end position="194"/>
    </location>
</feature>
<keyword evidence="11" id="KW-0326">Glycosidase</keyword>
<organism evidence="13">
    <name type="scientific">marine sediment metagenome</name>
    <dbReference type="NCBI Taxonomy" id="412755"/>
    <lineage>
        <taxon>unclassified sequences</taxon>
        <taxon>metagenomes</taxon>
        <taxon>ecological metagenomes</taxon>
    </lineage>
</organism>
<dbReference type="GO" id="GO:0008270">
    <property type="term" value="F:zinc ion binding"/>
    <property type="evidence" value="ECO:0007669"/>
    <property type="project" value="UniProtKB-KW"/>
</dbReference>
<reference evidence="13" key="1">
    <citation type="journal article" date="2014" name="Front. Microbiol.">
        <title>High frequency of phylogenetically diverse reductive dehalogenase-homologous genes in deep subseafloor sedimentary metagenomes.</title>
        <authorList>
            <person name="Kawai M."/>
            <person name="Futagami T."/>
            <person name="Toyoda A."/>
            <person name="Takaki Y."/>
            <person name="Nishi S."/>
            <person name="Hori S."/>
            <person name="Arai W."/>
            <person name="Tsubouchi T."/>
            <person name="Morono Y."/>
            <person name="Uchiyama I."/>
            <person name="Ito T."/>
            <person name="Fujiyama A."/>
            <person name="Inagaki F."/>
            <person name="Takami H."/>
        </authorList>
    </citation>
    <scope>NUCLEOTIDE SEQUENCE</scope>
    <source>
        <strain evidence="13">Expedition CK06-06</strain>
    </source>
</reference>
<dbReference type="InterPro" id="IPR015886">
    <property type="entry name" value="H2TH_FPG"/>
</dbReference>
<dbReference type="PANTHER" id="PTHR22993">
    <property type="entry name" value="FORMAMIDOPYRIMIDINE-DNA GLYCOSYLASE"/>
    <property type="match status" value="1"/>
</dbReference>
<keyword evidence="8" id="KW-0234">DNA repair</keyword>
<dbReference type="PROSITE" id="PS51066">
    <property type="entry name" value="ZF_FPG_2"/>
    <property type="match status" value="1"/>
</dbReference>
<evidence type="ECO:0000256" key="6">
    <source>
        <dbReference type="ARBA" id="ARBA00022833"/>
    </source>
</evidence>
<evidence type="ECO:0000256" key="2">
    <source>
        <dbReference type="ARBA" id="ARBA00022723"/>
    </source>
</evidence>
<evidence type="ECO:0000313" key="13">
    <source>
        <dbReference type="EMBL" id="GAG18079.1"/>
    </source>
</evidence>
<dbReference type="GO" id="GO:0003684">
    <property type="term" value="F:damaged DNA binding"/>
    <property type="evidence" value="ECO:0007669"/>
    <property type="project" value="InterPro"/>
</dbReference>
<dbReference type="SUPFAM" id="SSF81624">
    <property type="entry name" value="N-terminal domain of MutM-like DNA repair proteins"/>
    <property type="match status" value="1"/>
</dbReference>
<evidence type="ECO:0000256" key="8">
    <source>
        <dbReference type="ARBA" id="ARBA00023204"/>
    </source>
</evidence>
<name>X0VIF6_9ZZZZ</name>
<dbReference type="PANTHER" id="PTHR22993:SF9">
    <property type="entry name" value="FORMAMIDOPYRIMIDINE-DNA GLYCOSYLASE"/>
    <property type="match status" value="1"/>
</dbReference>
<evidence type="ECO:0000256" key="4">
    <source>
        <dbReference type="ARBA" id="ARBA00022771"/>
    </source>
</evidence>
<evidence type="ECO:0000256" key="5">
    <source>
        <dbReference type="ARBA" id="ARBA00022801"/>
    </source>
</evidence>
<proteinExistence type="inferred from homology"/>
<keyword evidence="4" id="KW-0863">Zinc-finger</keyword>
<dbReference type="SUPFAM" id="SSF46946">
    <property type="entry name" value="S13-like H2TH domain"/>
    <property type="match status" value="1"/>
</dbReference>
<evidence type="ECO:0000256" key="3">
    <source>
        <dbReference type="ARBA" id="ARBA00022763"/>
    </source>
</evidence>
<dbReference type="Pfam" id="PF06831">
    <property type="entry name" value="H2TH"/>
    <property type="match status" value="1"/>
</dbReference>
<keyword evidence="2" id="KW-0479">Metal-binding</keyword>
<dbReference type="GO" id="GO:0003906">
    <property type="term" value="F:DNA-(apurinic or apyrimidinic site) endonuclease activity"/>
    <property type="evidence" value="ECO:0007669"/>
    <property type="project" value="InterPro"/>
</dbReference>
<feature type="non-terminal residue" evidence="13">
    <location>
        <position position="1"/>
    </location>
</feature>
<dbReference type="InterPro" id="IPR010979">
    <property type="entry name" value="Ribosomal_uS13-like_H2TH"/>
</dbReference>
<comment type="similarity">
    <text evidence="1">Belongs to the FPG family.</text>
</comment>
<evidence type="ECO:0000256" key="11">
    <source>
        <dbReference type="ARBA" id="ARBA00023295"/>
    </source>
</evidence>
<keyword evidence="6" id="KW-0862">Zinc</keyword>
<evidence type="ECO:0000259" key="12">
    <source>
        <dbReference type="PROSITE" id="PS51066"/>
    </source>
</evidence>
<dbReference type="InterPro" id="IPR035937">
    <property type="entry name" value="FPG_N"/>
</dbReference>
<evidence type="ECO:0000256" key="7">
    <source>
        <dbReference type="ARBA" id="ARBA00023125"/>
    </source>
</evidence>
<evidence type="ECO:0000256" key="10">
    <source>
        <dbReference type="ARBA" id="ARBA00023268"/>
    </source>
</evidence>
<dbReference type="Gene3D" id="1.10.8.50">
    <property type="match status" value="1"/>
</dbReference>
<evidence type="ECO:0000256" key="1">
    <source>
        <dbReference type="ARBA" id="ARBA00009409"/>
    </source>
</evidence>
<dbReference type="GO" id="GO:0006284">
    <property type="term" value="P:base-excision repair"/>
    <property type="evidence" value="ECO:0007669"/>
    <property type="project" value="InterPro"/>
</dbReference>
<keyword evidence="10" id="KW-0511">Multifunctional enzyme</keyword>
<keyword evidence="5" id="KW-0378">Hydrolase</keyword>
<dbReference type="SUPFAM" id="SSF57716">
    <property type="entry name" value="Glucocorticoid receptor-like (DNA-binding domain)"/>
    <property type="match status" value="1"/>
</dbReference>
<dbReference type="GO" id="GO:0034039">
    <property type="term" value="F:8-oxo-7,8-dihydroguanine DNA N-glycosylase activity"/>
    <property type="evidence" value="ECO:0007669"/>
    <property type="project" value="TreeGrafter"/>
</dbReference>
<evidence type="ECO:0000256" key="9">
    <source>
        <dbReference type="ARBA" id="ARBA00023239"/>
    </source>
</evidence>
<dbReference type="InterPro" id="IPR000214">
    <property type="entry name" value="Znf_DNA_glyclase/AP_lyase"/>
</dbReference>
<comment type="caution">
    <text evidence="13">The sequence shown here is derived from an EMBL/GenBank/DDBJ whole genome shotgun (WGS) entry which is preliminary data.</text>
</comment>
<dbReference type="EMBL" id="BARS01038040">
    <property type="protein sequence ID" value="GAG18079.1"/>
    <property type="molecule type" value="Genomic_DNA"/>
</dbReference>
<gene>
    <name evidence="13" type="ORF">S01H1_58244</name>
</gene>
<sequence length="194" mass="22327">RFQYRQPQEKRRPKTCFVLALSNGHELRYFDDRRMGKVYMVKQGDFASLPLFADLGPEPLSDEFTEEAFREHLRHFRGQIKSVIRNDSLVAAIGNAYADEILFAAGIHPYRKRIELPEEAEVRLHQAIRSVLGDAAAIVADRVEKEGLPVDEYRDHLKVHRRGGQPCPTPSCRKPLTEITSAQRITTFCRHCQK</sequence>
<dbReference type="GO" id="GO:0016829">
    <property type="term" value="F:lyase activity"/>
    <property type="evidence" value="ECO:0007669"/>
    <property type="project" value="UniProtKB-KW"/>
</dbReference>
<keyword evidence="3" id="KW-0227">DNA damage</keyword>
<keyword evidence="7" id="KW-0238">DNA-binding</keyword>
<keyword evidence="9" id="KW-0456">Lyase</keyword>
<dbReference type="AlphaFoldDB" id="X0VIF6"/>
<accession>X0VIF6</accession>
<protein>
    <recommendedName>
        <fullName evidence="12">FPG-type domain-containing protein</fullName>
    </recommendedName>
</protein>